<dbReference type="EMBL" id="MN739424">
    <property type="protein sequence ID" value="QHT04199.1"/>
    <property type="molecule type" value="Genomic_DNA"/>
</dbReference>
<proteinExistence type="predicted"/>
<accession>A0A6C0CKJ2</accession>
<dbReference type="AlphaFoldDB" id="A0A6C0CKJ2"/>
<evidence type="ECO:0000313" key="1">
    <source>
        <dbReference type="EMBL" id="QHT04199.1"/>
    </source>
</evidence>
<sequence length="95" mass="11165">MEWLKIKPDVPIKKNPLQTIERRKPIPLDVSPCELLLKIRKKELSVREKEIDKYIEDIEILNNGLNNLNKSIRRVKSITEIAQLKQQILSDSCNF</sequence>
<protein>
    <submittedName>
        <fullName evidence="1">Uncharacterized protein</fullName>
    </submittedName>
</protein>
<organism evidence="1">
    <name type="scientific">viral metagenome</name>
    <dbReference type="NCBI Taxonomy" id="1070528"/>
    <lineage>
        <taxon>unclassified sequences</taxon>
        <taxon>metagenomes</taxon>
        <taxon>organismal metagenomes</taxon>
    </lineage>
</organism>
<name>A0A6C0CKJ2_9ZZZZ</name>
<reference evidence="1" key="1">
    <citation type="journal article" date="2020" name="Nature">
        <title>Giant virus diversity and host interactions through global metagenomics.</title>
        <authorList>
            <person name="Schulz F."/>
            <person name="Roux S."/>
            <person name="Paez-Espino D."/>
            <person name="Jungbluth S."/>
            <person name="Walsh D.A."/>
            <person name="Denef V.J."/>
            <person name="McMahon K.D."/>
            <person name="Konstantinidis K.T."/>
            <person name="Eloe-Fadrosh E.A."/>
            <person name="Kyrpides N.C."/>
            <person name="Woyke T."/>
        </authorList>
    </citation>
    <scope>NUCLEOTIDE SEQUENCE</scope>
    <source>
        <strain evidence="1">GVMAG-M-3300021185-45</strain>
    </source>
</reference>